<keyword evidence="2" id="KW-0479">Metal-binding</keyword>
<dbReference type="Pfam" id="PF04002">
    <property type="entry name" value="RadC"/>
    <property type="match status" value="1"/>
</dbReference>
<dbReference type="Gene3D" id="3.40.140.10">
    <property type="entry name" value="Cytidine Deaminase, domain 2"/>
    <property type="match status" value="1"/>
</dbReference>
<dbReference type="SUPFAM" id="SSF47781">
    <property type="entry name" value="RuvA domain 2-like"/>
    <property type="match status" value="1"/>
</dbReference>
<dbReference type="Proteomes" id="UP000035337">
    <property type="component" value="Chromosome"/>
</dbReference>
<feature type="domain" description="MPN" evidence="7">
    <location>
        <begin position="107"/>
        <end position="229"/>
    </location>
</feature>
<comment type="similarity">
    <text evidence="6">Belongs to the UPF0758 family.</text>
</comment>
<dbReference type="GO" id="GO:0008237">
    <property type="term" value="F:metallopeptidase activity"/>
    <property type="evidence" value="ECO:0007669"/>
    <property type="project" value="UniProtKB-KW"/>
</dbReference>
<dbReference type="AlphaFoldDB" id="A0A0G3WIQ3"/>
<dbReference type="Gene3D" id="1.10.150.20">
    <property type="entry name" value="5' to 3' exonuclease, C-terminal subdomain"/>
    <property type="match status" value="1"/>
</dbReference>
<sequence>MHIDENQSHYLGHRQRLKEKFEKFGLSAFADYEILEFALTFVLPRKDVKPIAKELVKKFGSLKQVVDADANDLIKIKGLSSHSAAFISFLKQFAVIYCALHIKESKSLSSPEAVTDYLKTVLGGEKVEKLYAVFLNSGNKVIECKEIESGTVNKSVVIPRKVAQYALKVNAAAVILAHNHPGGSLKPSAPDIAATSAVKASLQSIDINLLDHIIISNNGYFSFKENALL</sequence>
<evidence type="ECO:0000259" key="7">
    <source>
        <dbReference type="PROSITE" id="PS50249"/>
    </source>
</evidence>
<evidence type="ECO:0000313" key="9">
    <source>
        <dbReference type="Proteomes" id="UP000035337"/>
    </source>
</evidence>
<name>A0A0G3WIQ3_9BACT</name>
<keyword evidence="4" id="KW-0862">Zinc</keyword>
<evidence type="ECO:0000256" key="4">
    <source>
        <dbReference type="ARBA" id="ARBA00022833"/>
    </source>
</evidence>
<evidence type="ECO:0000313" key="8">
    <source>
        <dbReference type="EMBL" id="AKL97770.1"/>
    </source>
</evidence>
<dbReference type="GO" id="GO:0006508">
    <property type="term" value="P:proteolysis"/>
    <property type="evidence" value="ECO:0007669"/>
    <property type="project" value="UniProtKB-KW"/>
</dbReference>
<protein>
    <submittedName>
        <fullName evidence="8">DNA repair protein RadC</fullName>
    </submittedName>
</protein>
<keyword evidence="3" id="KW-0378">Hydrolase</keyword>
<evidence type="ECO:0000256" key="3">
    <source>
        <dbReference type="ARBA" id="ARBA00022801"/>
    </source>
</evidence>
<dbReference type="STRING" id="1408281.Epro_0391"/>
<dbReference type="InterPro" id="IPR010994">
    <property type="entry name" value="RuvA_2-like"/>
</dbReference>
<dbReference type="InterPro" id="IPR025657">
    <property type="entry name" value="RadC_JAB"/>
</dbReference>
<reference evidence="8 9" key="1">
    <citation type="submission" date="2014-09" db="EMBL/GenBank/DDBJ databases">
        <title>Complete genome sequence of Endomicrobium proavitum.</title>
        <authorList>
            <person name="Zheng H."/>
        </authorList>
    </citation>
    <scope>NUCLEOTIDE SEQUENCE [LARGE SCALE GENOMIC DNA]</scope>
    <source>
        <strain evidence="8 9">Rsa215</strain>
    </source>
</reference>
<keyword evidence="1" id="KW-0645">Protease</keyword>
<dbReference type="NCBIfam" id="NF000642">
    <property type="entry name" value="PRK00024.1"/>
    <property type="match status" value="1"/>
</dbReference>
<dbReference type="InterPro" id="IPR001405">
    <property type="entry name" value="UPF0758"/>
</dbReference>
<evidence type="ECO:0000256" key="6">
    <source>
        <dbReference type="RuleBase" id="RU003797"/>
    </source>
</evidence>
<dbReference type="PANTHER" id="PTHR30471">
    <property type="entry name" value="DNA REPAIR PROTEIN RADC"/>
    <property type="match status" value="1"/>
</dbReference>
<dbReference type="GO" id="GO:0046872">
    <property type="term" value="F:metal ion binding"/>
    <property type="evidence" value="ECO:0007669"/>
    <property type="project" value="UniProtKB-KW"/>
</dbReference>
<gene>
    <name evidence="8" type="primary">radC</name>
    <name evidence="8" type="ORF">Epro_0391</name>
</gene>
<evidence type="ECO:0000256" key="1">
    <source>
        <dbReference type="ARBA" id="ARBA00022670"/>
    </source>
</evidence>
<dbReference type="EMBL" id="CP009498">
    <property type="protein sequence ID" value="AKL97770.1"/>
    <property type="molecule type" value="Genomic_DNA"/>
</dbReference>
<dbReference type="InterPro" id="IPR037518">
    <property type="entry name" value="MPN"/>
</dbReference>
<evidence type="ECO:0000256" key="5">
    <source>
        <dbReference type="ARBA" id="ARBA00023049"/>
    </source>
</evidence>
<organism evidence="8 9">
    <name type="scientific">Endomicrobium proavitum</name>
    <dbReference type="NCBI Taxonomy" id="1408281"/>
    <lineage>
        <taxon>Bacteria</taxon>
        <taxon>Pseudomonadati</taxon>
        <taxon>Elusimicrobiota</taxon>
        <taxon>Endomicrobiia</taxon>
        <taxon>Endomicrobiales</taxon>
        <taxon>Endomicrobiaceae</taxon>
        <taxon>Endomicrobium</taxon>
    </lineage>
</organism>
<proteinExistence type="inferred from homology"/>
<dbReference type="NCBIfam" id="TIGR00608">
    <property type="entry name" value="radc"/>
    <property type="match status" value="1"/>
</dbReference>
<keyword evidence="5" id="KW-0482">Metalloprotease</keyword>
<evidence type="ECO:0000256" key="2">
    <source>
        <dbReference type="ARBA" id="ARBA00022723"/>
    </source>
</evidence>
<accession>A0A0G3WIQ3</accession>
<dbReference type="PROSITE" id="PS50249">
    <property type="entry name" value="MPN"/>
    <property type="match status" value="1"/>
</dbReference>
<keyword evidence="9" id="KW-1185">Reference proteome</keyword>
<dbReference type="OrthoDB" id="9804482at2"/>
<dbReference type="CDD" id="cd08071">
    <property type="entry name" value="MPN_DUF2466"/>
    <property type="match status" value="1"/>
</dbReference>
<dbReference type="PANTHER" id="PTHR30471:SF3">
    <property type="entry name" value="UPF0758 PROTEIN YEES-RELATED"/>
    <property type="match status" value="1"/>
</dbReference>
<dbReference type="RefSeq" id="WP_052570109.1">
    <property type="nucleotide sequence ID" value="NZ_CP009498.1"/>
</dbReference>
<dbReference type="PATRIC" id="fig|1408281.3.peg.404"/>
<dbReference type="KEGG" id="epo:Epro_0391"/>